<reference evidence="4 5" key="1">
    <citation type="submission" date="2020-02" db="EMBL/GenBank/DDBJ databases">
        <title>Bacillus aquiflavi sp. nov., isolated from yellow water of strong flavor Chinese baijiu in Yibin region of China.</title>
        <authorList>
            <person name="Xie J."/>
        </authorList>
    </citation>
    <scope>NUCLEOTIDE SEQUENCE [LARGE SCALE GENOMIC DNA]</scope>
    <source>
        <strain evidence="4 5">SA4</strain>
    </source>
</reference>
<evidence type="ECO:0000259" key="3">
    <source>
        <dbReference type="Pfam" id="PF22725"/>
    </source>
</evidence>
<dbReference type="EMBL" id="JAAIWM010000015">
    <property type="protein sequence ID" value="NEY74193.1"/>
    <property type="molecule type" value="Genomic_DNA"/>
</dbReference>
<organism evidence="4 5">
    <name type="scientific">Bacillus mesophilus</name>
    <dbReference type="NCBI Taxonomy" id="1808955"/>
    <lineage>
        <taxon>Bacteria</taxon>
        <taxon>Bacillati</taxon>
        <taxon>Bacillota</taxon>
        <taxon>Bacilli</taxon>
        <taxon>Bacillales</taxon>
        <taxon>Bacillaceae</taxon>
        <taxon>Bacillus</taxon>
    </lineage>
</organism>
<dbReference type="Gene3D" id="3.40.50.720">
    <property type="entry name" value="NAD(P)-binding Rossmann-like Domain"/>
    <property type="match status" value="1"/>
</dbReference>
<evidence type="ECO:0000313" key="5">
    <source>
        <dbReference type="Proteomes" id="UP000481043"/>
    </source>
</evidence>
<dbReference type="GO" id="GO:0016491">
    <property type="term" value="F:oxidoreductase activity"/>
    <property type="evidence" value="ECO:0007669"/>
    <property type="project" value="UniProtKB-KW"/>
</dbReference>
<evidence type="ECO:0000256" key="1">
    <source>
        <dbReference type="ARBA" id="ARBA00023002"/>
    </source>
</evidence>
<protein>
    <submittedName>
        <fullName evidence="4">Gfo/Idh/MocA family oxidoreductase</fullName>
    </submittedName>
</protein>
<dbReference type="PANTHER" id="PTHR43818">
    <property type="entry name" value="BCDNA.GH03377"/>
    <property type="match status" value="1"/>
</dbReference>
<dbReference type="Gene3D" id="3.30.360.10">
    <property type="entry name" value="Dihydrodipicolinate Reductase, domain 2"/>
    <property type="match status" value="1"/>
</dbReference>
<dbReference type="SUPFAM" id="SSF55347">
    <property type="entry name" value="Glyceraldehyde-3-phosphate dehydrogenase-like, C-terminal domain"/>
    <property type="match status" value="1"/>
</dbReference>
<dbReference type="InterPro" id="IPR036291">
    <property type="entry name" value="NAD(P)-bd_dom_sf"/>
</dbReference>
<dbReference type="RefSeq" id="WP_163182057.1">
    <property type="nucleotide sequence ID" value="NZ_JAAIWM010000015.1"/>
</dbReference>
<dbReference type="SUPFAM" id="SSF51735">
    <property type="entry name" value="NAD(P)-binding Rossmann-fold domains"/>
    <property type="match status" value="1"/>
</dbReference>
<dbReference type="Pfam" id="PF01408">
    <property type="entry name" value="GFO_IDH_MocA"/>
    <property type="match status" value="1"/>
</dbReference>
<dbReference type="AlphaFoldDB" id="A0A6M0QCV3"/>
<gene>
    <name evidence="4" type="ORF">G4D63_21060</name>
</gene>
<name>A0A6M0QCV3_9BACI</name>
<dbReference type="Pfam" id="PF22725">
    <property type="entry name" value="GFO_IDH_MocA_C3"/>
    <property type="match status" value="1"/>
</dbReference>
<dbReference type="GO" id="GO:0000166">
    <property type="term" value="F:nucleotide binding"/>
    <property type="evidence" value="ECO:0007669"/>
    <property type="project" value="InterPro"/>
</dbReference>
<dbReference type="Proteomes" id="UP000481043">
    <property type="component" value="Unassembled WGS sequence"/>
</dbReference>
<keyword evidence="1" id="KW-0560">Oxidoreductase</keyword>
<dbReference type="PANTHER" id="PTHR43818:SF11">
    <property type="entry name" value="BCDNA.GH03377"/>
    <property type="match status" value="1"/>
</dbReference>
<dbReference type="InterPro" id="IPR000683">
    <property type="entry name" value="Gfo/Idh/MocA-like_OxRdtase_N"/>
</dbReference>
<proteinExistence type="predicted"/>
<keyword evidence="5" id="KW-1185">Reference proteome</keyword>
<sequence length="357" mass="40136">MEHKIRVGIIGTGFGAKVHAPIMQTHPGFEVVAISSVHRGNLEVVKQETGVEKIYDNWQQMIKEEELDLLSVASAPYLHHEMVLEGFKEGLHILCEKPMAFDSIQSKEMLTARDQAGKFGLINFEFRFLPARRKVKEILESGNLGEVTHVTYRANFSSYKGLHANHRGWLGQKEFGGGMLGAIGSHMFDSLTWWMDDEVKEVSGQLPIHVQQVIRDGETEERTAEDSFQAVGTLRKGTSFTVELLSATRHRANMWKLEVYGTKGSLIMTDDQTVEVGMGEEPLSIVELLPVIEEPTELSPRALSYYQAFYPMLEHLYTTISNDSLAKNLPSFEHGHKVQLVLDAIRLSAKEGRKVTI</sequence>
<dbReference type="InterPro" id="IPR050463">
    <property type="entry name" value="Gfo/Idh/MocA_oxidrdct_glycsds"/>
</dbReference>
<evidence type="ECO:0000313" key="4">
    <source>
        <dbReference type="EMBL" id="NEY74193.1"/>
    </source>
</evidence>
<evidence type="ECO:0000259" key="2">
    <source>
        <dbReference type="Pfam" id="PF01408"/>
    </source>
</evidence>
<dbReference type="InterPro" id="IPR055170">
    <property type="entry name" value="GFO_IDH_MocA-like_dom"/>
</dbReference>
<accession>A0A6M0QCV3</accession>
<feature type="domain" description="GFO/IDH/MocA-like oxidoreductase" evidence="3">
    <location>
        <begin position="133"/>
        <end position="266"/>
    </location>
</feature>
<feature type="domain" description="Gfo/Idh/MocA-like oxidoreductase N-terminal" evidence="2">
    <location>
        <begin position="5"/>
        <end position="118"/>
    </location>
</feature>
<comment type="caution">
    <text evidence="4">The sequence shown here is derived from an EMBL/GenBank/DDBJ whole genome shotgun (WGS) entry which is preliminary data.</text>
</comment>